<dbReference type="EMBL" id="CH991558">
    <property type="protein sequence ID" value="EDQ87603.1"/>
    <property type="molecule type" value="Genomic_DNA"/>
</dbReference>
<feature type="transmembrane region" description="Helical" evidence="4">
    <location>
        <begin position="573"/>
        <end position="591"/>
    </location>
</feature>
<feature type="transmembrane region" description="Helical" evidence="4">
    <location>
        <begin position="644"/>
        <end position="665"/>
    </location>
</feature>
<keyword evidence="6" id="KW-1185">Reference proteome</keyword>
<proteinExistence type="inferred from homology"/>
<dbReference type="RefSeq" id="XP_001747523.1">
    <property type="nucleotide sequence ID" value="XM_001747471.1"/>
</dbReference>
<dbReference type="GeneID" id="5892751"/>
<keyword evidence="4" id="KW-0472">Membrane</keyword>
<dbReference type="Proteomes" id="UP000001357">
    <property type="component" value="Unassembled WGS sequence"/>
</dbReference>
<keyword evidence="3" id="KW-0687">Ribonucleoprotein</keyword>
<protein>
    <recommendedName>
        <fullName evidence="7">40S ribosomal protein S21</fullName>
    </recommendedName>
</protein>
<dbReference type="GO" id="GO:0006412">
    <property type="term" value="P:translation"/>
    <property type="evidence" value="ECO:0007669"/>
    <property type="project" value="InterPro"/>
</dbReference>
<keyword evidence="4" id="KW-0812">Transmembrane</keyword>
<feature type="transmembrane region" description="Helical" evidence="4">
    <location>
        <begin position="603"/>
        <end position="632"/>
    </location>
</feature>
<evidence type="ECO:0000256" key="2">
    <source>
        <dbReference type="ARBA" id="ARBA00022980"/>
    </source>
</evidence>
<feature type="transmembrane region" description="Helical" evidence="4">
    <location>
        <begin position="714"/>
        <end position="732"/>
    </location>
</feature>
<keyword evidence="2" id="KW-0689">Ribosomal protein</keyword>
<comment type="similarity">
    <text evidence="1">Belongs to the eukaryotic ribosomal protein eS21 family.</text>
</comment>
<dbReference type="PANTHER" id="PTHR10442">
    <property type="entry name" value="40S RIBOSOMAL PROTEIN S21"/>
    <property type="match status" value="1"/>
</dbReference>
<accession>A9V4F1</accession>
<organism evidence="5 6">
    <name type="scientific">Monosiga brevicollis</name>
    <name type="common">Choanoflagellate</name>
    <dbReference type="NCBI Taxonomy" id="81824"/>
    <lineage>
        <taxon>Eukaryota</taxon>
        <taxon>Choanoflagellata</taxon>
        <taxon>Craspedida</taxon>
        <taxon>Salpingoecidae</taxon>
        <taxon>Monosiga</taxon>
    </lineage>
</organism>
<dbReference type="GO" id="GO:0022627">
    <property type="term" value="C:cytosolic small ribosomal subunit"/>
    <property type="evidence" value="ECO:0000318"/>
    <property type="project" value="GO_Central"/>
</dbReference>
<evidence type="ECO:0000256" key="4">
    <source>
        <dbReference type="SAM" id="Phobius"/>
    </source>
</evidence>
<evidence type="ECO:0008006" key="7">
    <source>
        <dbReference type="Google" id="ProtNLM"/>
    </source>
</evidence>
<gene>
    <name evidence="5" type="ORF">MONBRDRAFT_33261</name>
</gene>
<dbReference type="GO" id="GO:0000447">
    <property type="term" value="P:endonucleolytic cleavage in ITS1 to separate SSU-rRNA from 5.8S rRNA and LSU-rRNA from tricistronic rRNA transcript (SSU-rRNA, 5.8S rRNA, LSU-rRNA)"/>
    <property type="evidence" value="ECO:0000318"/>
    <property type="project" value="GO_Central"/>
</dbReference>
<evidence type="ECO:0000313" key="5">
    <source>
        <dbReference type="EMBL" id="EDQ87603.1"/>
    </source>
</evidence>
<dbReference type="FunFam" id="3.30.1230.20:FF:000008">
    <property type="entry name" value="40S ribosomal protein S21"/>
    <property type="match status" value="1"/>
</dbReference>
<dbReference type="InParanoid" id="A9V4F1"/>
<dbReference type="InterPro" id="IPR038579">
    <property type="entry name" value="Ribosomal_eS21_sf"/>
</dbReference>
<dbReference type="Gene3D" id="3.30.1230.20">
    <property type="match status" value="1"/>
</dbReference>
<reference evidence="5 6" key="1">
    <citation type="journal article" date="2008" name="Nature">
        <title>The genome of the choanoflagellate Monosiga brevicollis and the origin of metazoans.</title>
        <authorList>
            <consortium name="JGI Sequencing"/>
            <person name="King N."/>
            <person name="Westbrook M.J."/>
            <person name="Young S.L."/>
            <person name="Kuo A."/>
            <person name="Abedin M."/>
            <person name="Chapman J."/>
            <person name="Fairclough S."/>
            <person name="Hellsten U."/>
            <person name="Isogai Y."/>
            <person name="Letunic I."/>
            <person name="Marr M."/>
            <person name="Pincus D."/>
            <person name="Putnam N."/>
            <person name="Rokas A."/>
            <person name="Wright K.J."/>
            <person name="Zuzow R."/>
            <person name="Dirks W."/>
            <person name="Good M."/>
            <person name="Goodstein D."/>
            <person name="Lemons D."/>
            <person name="Li W."/>
            <person name="Lyons J.B."/>
            <person name="Morris A."/>
            <person name="Nichols S."/>
            <person name="Richter D.J."/>
            <person name="Salamov A."/>
            <person name="Bork P."/>
            <person name="Lim W.A."/>
            <person name="Manning G."/>
            <person name="Miller W.T."/>
            <person name="McGinnis W."/>
            <person name="Shapiro H."/>
            <person name="Tjian R."/>
            <person name="Grigoriev I.V."/>
            <person name="Rokhsar D."/>
        </authorList>
    </citation>
    <scope>NUCLEOTIDE SEQUENCE [LARGE SCALE GENOMIC DNA]</scope>
    <source>
        <strain evidence="6">MX1 / ATCC 50154</strain>
    </source>
</reference>
<dbReference type="AlphaFoldDB" id="A9V4F1"/>
<evidence type="ECO:0000313" key="6">
    <source>
        <dbReference type="Proteomes" id="UP000001357"/>
    </source>
</evidence>
<dbReference type="GO" id="GO:0000461">
    <property type="term" value="P:endonucleolytic cleavage to generate mature 3'-end of SSU-rRNA from (SSU-rRNA, 5.8S rRNA, LSU-rRNA)"/>
    <property type="evidence" value="ECO:0000318"/>
    <property type="project" value="GO_Central"/>
</dbReference>
<keyword evidence="4" id="KW-1133">Transmembrane helix</keyword>
<dbReference type="KEGG" id="mbr:MONBRDRAFT_33261"/>
<feature type="transmembrane region" description="Helical" evidence="4">
    <location>
        <begin position="744"/>
        <end position="765"/>
    </location>
</feature>
<dbReference type="STRING" id="81824.A9V4F1"/>
<evidence type="ECO:0000256" key="3">
    <source>
        <dbReference type="ARBA" id="ARBA00023274"/>
    </source>
</evidence>
<feature type="transmembrane region" description="Helical" evidence="4">
    <location>
        <begin position="685"/>
        <end position="707"/>
    </location>
</feature>
<dbReference type="InterPro" id="IPR001931">
    <property type="entry name" value="Ribosomal_eS21"/>
</dbReference>
<feature type="transmembrane region" description="Helical" evidence="4">
    <location>
        <begin position="538"/>
        <end position="561"/>
    </location>
</feature>
<dbReference type="eggNOG" id="KOG3486">
    <property type="taxonomic scope" value="Eukaryota"/>
</dbReference>
<evidence type="ECO:0000256" key="1">
    <source>
        <dbReference type="ARBA" id="ARBA00010228"/>
    </source>
</evidence>
<name>A9V4F1_MONBE</name>
<dbReference type="GO" id="GO:0003735">
    <property type="term" value="F:structural constituent of ribosome"/>
    <property type="evidence" value="ECO:0000318"/>
    <property type="project" value="GO_Central"/>
</dbReference>
<sequence>MQNDHGEVVDIYLPRKCSATNNIIGATDHAAVQINVAKVDPTTGVMTAETYSYAICGPVRSMGETDDSLNRLTDRDGITKNTPRKLRPDERLFLSPSEATVVIAMTAFPRSHAGLLGLVCWVAVLLIRVQAEEARALCGQDGMWAATAAGRDATLDCPSSSDGNILRHCCDGQQDALEDWSGRRCHPGIIDWLAPDRHACRFAQIQALATAAPTRTATAADLPQFLQDLQIPTFALRARAGRADLRDVVGIIETLLAVDAPAHDQGTLLVTVHKLMAVLTTNRDLVQADVGLRAMTQRSRSWLAVWLGKTAHHDARGVELPLHDTGISLLNLTPINPASSDGVRPTVVQGLTVEYASTTPDDNSSVVMGVWDPTTFASEPEAYLSPLVTFSAPGGAVELFLPFSVADAAVRAWRQAGLSDGATNLTVESTPPSVARLLVHDTAGTPTLHLDVTCQQLEGPVTGKCQLLRLNATGAVCACHDTAAVALLGSRVHAFGNPLASTSAPLQPTALPANRSVSAAGPTCEDVPELQGAAVSTIASALAVAGVLLLVALLLVGYIGWRDSLGLLQYNHINMLVALMLILVGLALGLFQPENHDSACQAATGLVAVGGASALAWVLALPFAASLVANAFAEVPEAMLRFRLFLTCWLLPVAVIVTTALVAPTVWWTPSCGAALCWPGGASTYLVRACAIVIAVLTLVEVAYLLVRRHLSCRLGLLYGLLALSTCAQLGLSEHVVHHDDFSWVLTLLAASLAVTPACLVVLICTADATDAQTLAEGPLRCCAAPAPLTPYKLRLEDPREWASSPKRRSSVSTFALLSRLQQPSPSTRFRVKYSLCVGVHNMREGAHRCGVNEPLDLNPSAQTWREKKVGHLGALGALIT</sequence>
<dbReference type="Pfam" id="PF01249">
    <property type="entry name" value="Ribosomal_S21e"/>
    <property type="match status" value="1"/>
</dbReference>